<evidence type="ECO:0000313" key="6">
    <source>
        <dbReference type="Proteomes" id="UP000030377"/>
    </source>
</evidence>
<protein>
    <recommendedName>
        <fullName evidence="4">HTH araC/xylS-type domain-containing protein</fullName>
    </recommendedName>
</protein>
<dbReference type="GO" id="GO:0003700">
    <property type="term" value="F:DNA-binding transcription factor activity"/>
    <property type="evidence" value="ECO:0007669"/>
    <property type="project" value="InterPro"/>
</dbReference>
<comment type="caution">
    <text evidence="5">The sequence shown here is derived from an EMBL/GenBank/DDBJ whole genome shotgun (WGS) entry which is preliminary data.</text>
</comment>
<dbReference type="AlphaFoldDB" id="A0A0A3Y0T1"/>
<name>A0A0A3Y0T1_BRAJP</name>
<dbReference type="InterPro" id="IPR018060">
    <property type="entry name" value="HTH_AraC"/>
</dbReference>
<dbReference type="InterPro" id="IPR035418">
    <property type="entry name" value="AraC-bd_2"/>
</dbReference>
<organism evidence="5 6">
    <name type="scientific">Bradyrhizobium japonicum</name>
    <dbReference type="NCBI Taxonomy" id="375"/>
    <lineage>
        <taxon>Bacteria</taxon>
        <taxon>Pseudomonadati</taxon>
        <taxon>Pseudomonadota</taxon>
        <taxon>Alphaproteobacteria</taxon>
        <taxon>Hyphomicrobiales</taxon>
        <taxon>Nitrobacteraceae</taxon>
        <taxon>Bradyrhizobium</taxon>
    </lineage>
</organism>
<evidence type="ECO:0000256" key="1">
    <source>
        <dbReference type="ARBA" id="ARBA00023015"/>
    </source>
</evidence>
<accession>A0A0A3Y0T1</accession>
<dbReference type="GO" id="GO:0043565">
    <property type="term" value="F:sequence-specific DNA binding"/>
    <property type="evidence" value="ECO:0007669"/>
    <property type="project" value="InterPro"/>
</dbReference>
<evidence type="ECO:0000259" key="4">
    <source>
        <dbReference type="PROSITE" id="PS01124"/>
    </source>
</evidence>
<reference evidence="5 6" key="1">
    <citation type="submission" date="2014-09" db="EMBL/GenBank/DDBJ databases">
        <title>Draft genome of Bradyrhizobium japonicum Is-34.</title>
        <authorList>
            <person name="Tsurumaru H."/>
            <person name="Yamakawa T."/>
            <person name="Hashimoto S."/>
            <person name="Okizaki K."/>
            <person name="Kanesaki Y."/>
            <person name="Yoshikawa H."/>
            <person name="Yajima S."/>
        </authorList>
    </citation>
    <scope>NUCLEOTIDE SEQUENCE [LARGE SCALE GENOMIC DNA]</scope>
    <source>
        <strain evidence="5 6">Is-34</strain>
    </source>
</reference>
<proteinExistence type="predicted"/>
<dbReference type="Pfam" id="PF12833">
    <property type="entry name" value="HTH_18"/>
    <property type="match status" value="1"/>
</dbReference>
<dbReference type="SUPFAM" id="SSF46689">
    <property type="entry name" value="Homeodomain-like"/>
    <property type="match status" value="1"/>
</dbReference>
<dbReference type="InterPro" id="IPR050204">
    <property type="entry name" value="AraC_XylS_family_regulators"/>
</dbReference>
<feature type="domain" description="HTH araC/xylS-type" evidence="4">
    <location>
        <begin position="205"/>
        <end position="308"/>
    </location>
</feature>
<dbReference type="Pfam" id="PF14525">
    <property type="entry name" value="AraC_binding_2"/>
    <property type="match status" value="1"/>
</dbReference>
<keyword evidence="2" id="KW-0238">DNA-binding</keyword>
<dbReference type="RefSeq" id="WP_041955957.1">
    <property type="nucleotide sequence ID" value="NZ_JANUDC010000001.1"/>
</dbReference>
<dbReference type="SMART" id="SM00342">
    <property type="entry name" value="HTH_ARAC"/>
    <property type="match status" value="1"/>
</dbReference>
<dbReference type="Proteomes" id="UP000030377">
    <property type="component" value="Unassembled WGS sequence"/>
</dbReference>
<keyword evidence="3" id="KW-0804">Transcription</keyword>
<dbReference type="Gene3D" id="1.10.10.60">
    <property type="entry name" value="Homeodomain-like"/>
    <property type="match status" value="1"/>
</dbReference>
<dbReference type="PANTHER" id="PTHR46796">
    <property type="entry name" value="HTH-TYPE TRANSCRIPTIONAL ACTIVATOR RHAS-RELATED"/>
    <property type="match status" value="1"/>
</dbReference>
<dbReference type="PROSITE" id="PS01124">
    <property type="entry name" value="HTH_ARAC_FAMILY_2"/>
    <property type="match status" value="1"/>
</dbReference>
<dbReference type="EMBL" id="JRPN01000014">
    <property type="protein sequence ID" value="KGT79164.1"/>
    <property type="molecule type" value="Genomic_DNA"/>
</dbReference>
<dbReference type="InterPro" id="IPR009057">
    <property type="entry name" value="Homeodomain-like_sf"/>
</dbReference>
<evidence type="ECO:0000313" key="5">
    <source>
        <dbReference type="EMBL" id="KGT79164.1"/>
    </source>
</evidence>
<dbReference type="PANTHER" id="PTHR46796:SF6">
    <property type="entry name" value="ARAC SUBFAMILY"/>
    <property type="match status" value="1"/>
</dbReference>
<evidence type="ECO:0000256" key="3">
    <source>
        <dbReference type="ARBA" id="ARBA00023163"/>
    </source>
</evidence>
<evidence type="ECO:0000256" key="2">
    <source>
        <dbReference type="ARBA" id="ARBA00023125"/>
    </source>
</evidence>
<keyword evidence="1" id="KW-0805">Transcription regulation</keyword>
<sequence length="311" mass="34420">MVQPNDDFRSAPELDYDGYIAASREIFGCFSYARGTNIFAGRVRPRRVLGFAAVDLASDAVRVDRTKLDTRRDDMDYYFVGAQLTGGLTIIQNDRVVNAAAGELVLLDSTRPMTLVPVQQAQWFGLQLPRQNLVSHLGFEPQGGTCGRGQAARILSQLVLDTVGNVEPAVASADDYMRLVVYDLLGALFAPPAPLCSRHTDKLFERVCGMIKDRYADPDISPREVAAEMGISLRYLQKLFTARGSTYTHYISSLRLDHAARLIECRALMKTGQPLSDIAYACGFRDYTYFARGFRQRFGTAPGAIGAARLR</sequence>
<gene>
    <name evidence="5" type="ORF">MA20_17665</name>
</gene>